<keyword evidence="6 9" id="KW-1133">Transmembrane helix</keyword>
<evidence type="ECO:0000259" key="10">
    <source>
        <dbReference type="Pfam" id="PF04290"/>
    </source>
</evidence>
<evidence type="ECO:0000256" key="3">
    <source>
        <dbReference type="ARBA" id="ARBA00022475"/>
    </source>
</evidence>
<evidence type="ECO:0000256" key="9">
    <source>
        <dbReference type="RuleBase" id="RU369079"/>
    </source>
</evidence>
<comment type="caution">
    <text evidence="9">Lacks conserved residue(s) required for the propagation of feature annotation.</text>
</comment>
<dbReference type="InterPro" id="IPR055348">
    <property type="entry name" value="DctQ"/>
</dbReference>
<evidence type="ECO:0000313" key="11">
    <source>
        <dbReference type="EMBL" id="AUM75812.1"/>
    </source>
</evidence>
<dbReference type="GO" id="GO:0005886">
    <property type="term" value="C:plasma membrane"/>
    <property type="evidence" value="ECO:0007669"/>
    <property type="project" value="UniProtKB-SubCell"/>
</dbReference>
<name>A0A2K9MJZ9_9RHOB</name>
<evidence type="ECO:0000256" key="1">
    <source>
        <dbReference type="ARBA" id="ARBA00004429"/>
    </source>
</evidence>
<comment type="subcellular location">
    <subcellularLocation>
        <location evidence="1 9">Cell inner membrane</location>
        <topology evidence="1 9">Multi-pass membrane protein</topology>
    </subcellularLocation>
</comment>
<comment type="similarity">
    <text evidence="8 9">Belongs to the TRAP transporter small permease family.</text>
</comment>
<dbReference type="Proteomes" id="UP000234882">
    <property type="component" value="Plasmid pCBA4604-01"/>
</dbReference>
<gene>
    <name evidence="11" type="ORF">CYR75_15445</name>
</gene>
<evidence type="ECO:0000256" key="5">
    <source>
        <dbReference type="ARBA" id="ARBA00022692"/>
    </source>
</evidence>
<evidence type="ECO:0000256" key="4">
    <source>
        <dbReference type="ARBA" id="ARBA00022519"/>
    </source>
</evidence>
<accession>A0A2K9MJZ9</accession>
<feature type="transmembrane region" description="Helical" evidence="9">
    <location>
        <begin position="89"/>
        <end position="107"/>
    </location>
</feature>
<geneLocation type="plasmid" evidence="12">
    <name>pcba4604-01</name>
</geneLocation>
<feature type="transmembrane region" description="Helical" evidence="9">
    <location>
        <begin position="127"/>
        <end position="145"/>
    </location>
</feature>
<keyword evidence="4 9" id="KW-0997">Cell inner membrane</keyword>
<dbReference type="EMBL" id="CP025584">
    <property type="protein sequence ID" value="AUM75812.1"/>
    <property type="molecule type" value="Genomic_DNA"/>
</dbReference>
<keyword evidence="7 9" id="KW-0472">Membrane</keyword>
<evidence type="ECO:0000256" key="7">
    <source>
        <dbReference type="ARBA" id="ARBA00023136"/>
    </source>
</evidence>
<dbReference type="RefSeq" id="WP_101501149.1">
    <property type="nucleotide sequence ID" value="NZ_CP025584.1"/>
</dbReference>
<dbReference type="InterPro" id="IPR007387">
    <property type="entry name" value="TRAP_DctQ"/>
</dbReference>
<feature type="domain" description="Tripartite ATP-independent periplasmic transporters DctQ component" evidence="10">
    <location>
        <begin position="24"/>
        <end position="146"/>
    </location>
</feature>
<evidence type="ECO:0000256" key="6">
    <source>
        <dbReference type="ARBA" id="ARBA00022989"/>
    </source>
</evidence>
<keyword evidence="5 9" id="KW-0812">Transmembrane</keyword>
<organism evidence="11 12">
    <name type="scientific">Paracoccus jeotgali</name>
    <dbReference type="NCBI Taxonomy" id="2065379"/>
    <lineage>
        <taxon>Bacteria</taxon>
        <taxon>Pseudomonadati</taxon>
        <taxon>Pseudomonadota</taxon>
        <taxon>Alphaproteobacteria</taxon>
        <taxon>Rhodobacterales</taxon>
        <taxon>Paracoccaceae</taxon>
        <taxon>Paracoccus</taxon>
    </lineage>
</organism>
<proteinExistence type="inferred from homology"/>
<comment type="subunit">
    <text evidence="9">The complex comprises the extracytoplasmic solute receptor protein and the two transmembrane proteins.</text>
</comment>
<keyword evidence="11" id="KW-0614">Plasmid</keyword>
<dbReference type="OrthoDB" id="9814265at2"/>
<dbReference type="Pfam" id="PF04290">
    <property type="entry name" value="DctQ"/>
    <property type="match status" value="1"/>
</dbReference>
<sequence length="185" mass="21752">MSALWSFFDKFESHVCRVLLAVFVVLLFVQIVARQIFGFSITWIEELSVILFVWFAYFGASYAARMAAHNRVTFQFNALPRSRARVFESLGDLFWIGFNLVFIWQSISFISRLKPFVKAQTLGWEMRWVYMALPIAFALMTIRILQVNYMKLVLGIDPRDPDKVEVEDMLELAEDEQRAFEQRKN</sequence>
<reference evidence="11 12" key="1">
    <citation type="submission" date="2017-12" db="EMBL/GenBank/DDBJ databases">
        <title>Genomic analysis of Paracoccus sp. CBA4604.</title>
        <authorList>
            <person name="Roh S.W."/>
            <person name="Kim J.Y."/>
            <person name="Kim J.S."/>
        </authorList>
    </citation>
    <scope>NUCLEOTIDE SEQUENCE [LARGE SCALE GENOMIC DNA]</scope>
    <source>
        <strain evidence="11 12">CBA4604</strain>
        <plasmid evidence="12">pcba4604-01</plasmid>
    </source>
</reference>
<protein>
    <recommendedName>
        <fullName evidence="9">TRAP transporter small permease protein</fullName>
    </recommendedName>
</protein>
<dbReference type="GO" id="GO:0022857">
    <property type="term" value="F:transmembrane transporter activity"/>
    <property type="evidence" value="ECO:0007669"/>
    <property type="project" value="UniProtKB-UniRule"/>
</dbReference>
<keyword evidence="2 9" id="KW-0813">Transport</keyword>
<keyword evidence="12" id="KW-1185">Reference proteome</keyword>
<evidence type="ECO:0000313" key="12">
    <source>
        <dbReference type="Proteomes" id="UP000234882"/>
    </source>
</evidence>
<dbReference type="KEGG" id="paru:CYR75_15445"/>
<evidence type="ECO:0000256" key="8">
    <source>
        <dbReference type="ARBA" id="ARBA00038436"/>
    </source>
</evidence>
<comment type="function">
    <text evidence="9">Part of the tripartite ATP-independent periplasmic (TRAP) transport system.</text>
</comment>
<evidence type="ECO:0000256" key="2">
    <source>
        <dbReference type="ARBA" id="ARBA00022448"/>
    </source>
</evidence>
<dbReference type="AlphaFoldDB" id="A0A2K9MJZ9"/>
<dbReference type="GO" id="GO:0015740">
    <property type="term" value="P:C4-dicarboxylate transport"/>
    <property type="evidence" value="ECO:0007669"/>
    <property type="project" value="TreeGrafter"/>
</dbReference>
<dbReference type="PANTHER" id="PTHR35011">
    <property type="entry name" value="2,3-DIKETO-L-GULONATE TRAP TRANSPORTER SMALL PERMEASE PROTEIN YIAM"/>
    <property type="match status" value="1"/>
</dbReference>
<keyword evidence="3" id="KW-1003">Cell membrane</keyword>
<dbReference type="PANTHER" id="PTHR35011:SF2">
    <property type="entry name" value="2,3-DIKETO-L-GULONATE TRAP TRANSPORTER SMALL PERMEASE PROTEIN YIAM"/>
    <property type="match status" value="1"/>
</dbReference>
<feature type="transmembrane region" description="Helical" evidence="9">
    <location>
        <begin position="49"/>
        <end position="68"/>
    </location>
</feature>